<name>A0ABR3TZU5_9PEZI</name>
<dbReference type="Proteomes" id="UP001521184">
    <property type="component" value="Unassembled WGS sequence"/>
</dbReference>
<sequence length="293" mass="33113">MVYVEKTGKYRKRPAAVPLWGSGVFDVNPTLNVTTYISTWLQSLRPSHPYLCTSPTTTMLIKPYCPPERRKAIIAVSASASSPTLSISSNPPQDFKIHISLRIAQTTRPGQAITILGNETIFEYASARGDILRQRRGGLIATATKDDEPPSRRRRIDLGSIIVHRARMTDPPPSPDLKERPWARLLTVPAEGGVEIAHDLPLARMFEHERKLQPEDVVGEEWQFRFVDAFVGATWWCWGDLDRDLRGKHLSAWHEAAFWAPKPEVDDTWVLGLDPSELTFEVDQTGSEFRFVE</sequence>
<gene>
    <name evidence="1" type="ORF">SLS58_002181</name>
</gene>
<keyword evidence="2" id="KW-1185">Reference proteome</keyword>
<evidence type="ECO:0000313" key="1">
    <source>
        <dbReference type="EMBL" id="KAL1648426.1"/>
    </source>
</evidence>
<organism evidence="1 2">
    <name type="scientific">Diplodia intermedia</name>
    <dbReference type="NCBI Taxonomy" id="856260"/>
    <lineage>
        <taxon>Eukaryota</taxon>
        <taxon>Fungi</taxon>
        <taxon>Dikarya</taxon>
        <taxon>Ascomycota</taxon>
        <taxon>Pezizomycotina</taxon>
        <taxon>Dothideomycetes</taxon>
        <taxon>Dothideomycetes incertae sedis</taxon>
        <taxon>Botryosphaeriales</taxon>
        <taxon>Botryosphaeriaceae</taxon>
        <taxon>Diplodia</taxon>
    </lineage>
</organism>
<reference evidence="1 2" key="1">
    <citation type="journal article" date="2023" name="Plant Dis.">
        <title>First Report of Diplodia intermedia Causing Canker and Dieback Diseases on Apple Trees in Canada.</title>
        <authorList>
            <person name="Ellouze W."/>
            <person name="Ilyukhin E."/>
            <person name="Sulman M."/>
            <person name="Ali S."/>
        </authorList>
    </citation>
    <scope>NUCLEOTIDE SEQUENCE [LARGE SCALE GENOMIC DNA]</scope>
    <source>
        <strain evidence="1 2">M45-28</strain>
    </source>
</reference>
<comment type="caution">
    <text evidence="1">The sequence shown here is derived from an EMBL/GenBank/DDBJ whole genome shotgun (WGS) entry which is preliminary data.</text>
</comment>
<protein>
    <submittedName>
        <fullName evidence="1">Uncharacterized protein</fullName>
    </submittedName>
</protein>
<accession>A0ABR3TZU5</accession>
<dbReference type="EMBL" id="JAKEKT020000009">
    <property type="protein sequence ID" value="KAL1648426.1"/>
    <property type="molecule type" value="Genomic_DNA"/>
</dbReference>
<evidence type="ECO:0000313" key="2">
    <source>
        <dbReference type="Proteomes" id="UP001521184"/>
    </source>
</evidence>
<proteinExistence type="predicted"/>